<comment type="caution">
    <text evidence="1">The sequence shown here is derived from an EMBL/GenBank/DDBJ whole genome shotgun (WGS) entry which is preliminary data.</text>
</comment>
<dbReference type="Proteomes" id="UP001603013">
    <property type="component" value="Unassembled WGS sequence"/>
</dbReference>
<gene>
    <name evidence="1" type="ORF">ACF05T_24040</name>
</gene>
<evidence type="ECO:0000313" key="1">
    <source>
        <dbReference type="EMBL" id="MFF8279158.1"/>
    </source>
</evidence>
<organism evidence="1 2">
    <name type="scientific">Streptomyces lateritius</name>
    <dbReference type="NCBI Taxonomy" id="67313"/>
    <lineage>
        <taxon>Bacteria</taxon>
        <taxon>Bacillati</taxon>
        <taxon>Actinomycetota</taxon>
        <taxon>Actinomycetes</taxon>
        <taxon>Kitasatosporales</taxon>
        <taxon>Streptomycetaceae</taxon>
        <taxon>Streptomyces</taxon>
    </lineage>
</organism>
<accession>A0ABW6YH23</accession>
<dbReference type="EMBL" id="JBIBSM010000013">
    <property type="protein sequence ID" value="MFF8279158.1"/>
    <property type="molecule type" value="Genomic_DNA"/>
</dbReference>
<reference evidence="1 2" key="1">
    <citation type="submission" date="2024-10" db="EMBL/GenBank/DDBJ databases">
        <title>The Natural Products Discovery Center: Release of the First 8490 Sequenced Strains for Exploring Actinobacteria Biosynthetic Diversity.</title>
        <authorList>
            <person name="Kalkreuter E."/>
            <person name="Kautsar S.A."/>
            <person name="Yang D."/>
            <person name="Bader C.D."/>
            <person name="Teijaro C.N."/>
            <person name="Fluegel L."/>
            <person name="Davis C.M."/>
            <person name="Simpson J.R."/>
            <person name="Lauterbach L."/>
            <person name="Steele A.D."/>
            <person name="Gui C."/>
            <person name="Meng S."/>
            <person name="Li G."/>
            <person name="Viehrig K."/>
            <person name="Ye F."/>
            <person name="Su P."/>
            <person name="Kiefer A.F."/>
            <person name="Nichols A."/>
            <person name="Cepeda A.J."/>
            <person name="Yan W."/>
            <person name="Fan B."/>
            <person name="Jiang Y."/>
            <person name="Adhikari A."/>
            <person name="Zheng C.-J."/>
            <person name="Schuster L."/>
            <person name="Cowan T.M."/>
            <person name="Smanski M.J."/>
            <person name="Chevrette M.G."/>
            <person name="De Carvalho L.P.S."/>
            <person name="Shen B."/>
        </authorList>
    </citation>
    <scope>NUCLEOTIDE SEQUENCE [LARGE SCALE GENOMIC DNA]</scope>
    <source>
        <strain evidence="1 2">NPDC015755</strain>
    </source>
</reference>
<evidence type="ECO:0008006" key="3">
    <source>
        <dbReference type="Google" id="ProtNLM"/>
    </source>
</evidence>
<dbReference type="RefSeq" id="WP_391936193.1">
    <property type="nucleotide sequence ID" value="NZ_JBIBSM010000013.1"/>
</dbReference>
<evidence type="ECO:0000313" key="2">
    <source>
        <dbReference type="Proteomes" id="UP001603013"/>
    </source>
</evidence>
<keyword evidence="2" id="KW-1185">Reference proteome</keyword>
<protein>
    <recommendedName>
        <fullName evidence="3">BON domain-containing protein</fullName>
    </recommendedName>
</protein>
<sequence length="84" mass="9085">MNTPEPTEYRIEHFRDRLAGGELAELGLLVELRGASVLIRGSVPSAAYRDRVLDLARTELAGLAVHADVVVAGHAQPDRAEDLP</sequence>
<proteinExistence type="predicted"/>
<name>A0ABW6YH23_9ACTN</name>